<gene>
    <name evidence="1" type="ORF">CEURO_LOCUS3981</name>
</gene>
<evidence type="ECO:0000313" key="1">
    <source>
        <dbReference type="EMBL" id="CAH9071294.1"/>
    </source>
</evidence>
<dbReference type="EMBL" id="CAMAPE010000006">
    <property type="protein sequence ID" value="CAH9071294.1"/>
    <property type="molecule type" value="Genomic_DNA"/>
</dbReference>
<protein>
    <submittedName>
        <fullName evidence="1">Uncharacterized protein</fullName>
    </submittedName>
</protein>
<evidence type="ECO:0000313" key="2">
    <source>
        <dbReference type="Proteomes" id="UP001152484"/>
    </source>
</evidence>
<name>A0A9P0YPC5_CUSEU</name>
<reference evidence="1" key="1">
    <citation type="submission" date="2022-07" db="EMBL/GenBank/DDBJ databases">
        <authorList>
            <person name="Macas J."/>
            <person name="Novak P."/>
            <person name="Neumann P."/>
        </authorList>
    </citation>
    <scope>NUCLEOTIDE SEQUENCE</scope>
</reference>
<keyword evidence="2" id="KW-1185">Reference proteome</keyword>
<dbReference type="AlphaFoldDB" id="A0A9P0YPC5"/>
<accession>A0A9P0YPC5</accession>
<dbReference type="OrthoDB" id="1322199at2759"/>
<feature type="non-terminal residue" evidence="1">
    <location>
        <position position="139"/>
    </location>
</feature>
<sequence>MAWQHFLIASGFNRLLPTRFRNTTKLEHKLNHFMRRALILPAPLQASTIHFPDVLQFSLVWCLLDIPDIDTAIIPPCMYRHLFEHTKQQAVLRYGATSTTTHVEAYTFKDEFTHFMVENDIPSGTHMLLRHTGNFMFDI</sequence>
<organism evidence="1 2">
    <name type="scientific">Cuscuta europaea</name>
    <name type="common">European dodder</name>
    <dbReference type="NCBI Taxonomy" id="41803"/>
    <lineage>
        <taxon>Eukaryota</taxon>
        <taxon>Viridiplantae</taxon>
        <taxon>Streptophyta</taxon>
        <taxon>Embryophyta</taxon>
        <taxon>Tracheophyta</taxon>
        <taxon>Spermatophyta</taxon>
        <taxon>Magnoliopsida</taxon>
        <taxon>eudicotyledons</taxon>
        <taxon>Gunneridae</taxon>
        <taxon>Pentapetalae</taxon>
        <taxon>asterids</taxon>
        <taxon>lamiids</taxon>
        <taxon>Solanales</taxon>
        <taxon>Convolvulaceae</taxon>
        <taxon>Cuscuteae</taxon>
        <taxon>Cuscuta</taxon>
        <taxon>Cuscuta subgen. Cuscuta</taxon>
    </lineage>
</organism>
<dbReference type="Proteomes" id="UP001152484">
    <property type="component" value="Unassembled WGS sequence"/>
</dbReference>
<proteinExistence type="predicted"/>
<comment type="caution">
    <text evidence="1">The sequence shown here is derived from an EMBL/GenBank/DDBJ whole genome shotgun (WGS) entry which is preliminary data.</text>
</comment>